<feature type="region of interest" description="Disordered" evidence="4">
    <location>
        <begin position="267"/>
        <end position="299"/>
    </location>
</feature>
<dbReference type="SUPFAM" id="SSF57850">
    <property type="entry name" value="RING/U-box"/>
    <property type="match status" value="1"/>
</dbReference>
<proteinExistence type="predicted"/>
<keyword evidence="2" id="KW-0863">Zinc-finger</keyword>
<evidence type="ECO:0008006" key="7">
    <source>
        <dbReference type="Google" id="ProtNLM"/>
    </source>
</evidence>
<organism evidence="5 6">
    <name type="scientific">Rhizoctonia solani</name>
    <dbReference type="NCBI Taxonomy" id="456999"/>
    <lineage>
        <taxon>Eukaryota</taxon>
        <taxon>Fungi</taxon>
        <taxon>Dikarya</taxon>
        <taxon>Basidiomycota</taxon>
        <taxon>Agaricomycotina</taxon>
        <taxon>Agaricomycetes</taxon>
        <taxon>Cantharellales</taxon>
        <taxon>Ceratobasidiaceae</taxon>
        <taxon>Rhizoctonia</taxon>
    </lineage>
</organism>
<keyword evidence="3" id="KW-0862">Zinc</keyword>
<sequence>MSPPSTPPPLSPPSPATPRNSKSGPLRTPLRVPRGKRSNVAPLTPQSLVASRTCSDLHYNSKEELALRSLNRNPLSTRDPNWRIHEESASPGDTRAGTHNGNSQAPPPTTPNKLAGPFTPQVTKNSRSPLRFDVYRLALSEDPSVRGSFTDPPPRRRETRPLLSEEDCLDVGHIEDLNQIQEIQEYMNPLGSPMSALVRSSEERRCASCGGTERLSLLEPCLHQICASCVTGSLNVVGEKDMICMYCLSPIKSFKIARSFVRIHSGTSPQDLLSSDPSRQVTLPLDSPTSQGSFSSALSHLDPQSSPVLAGDLPIVVLRIDNVPWDVTPPMIERWLGNPTLICHVLLDRADGRTLNHAYVETTIEYARSALRTHQNKVLGCGRRARAVTITLSSQEELMHTLFPSWPGRFEGPLPVYDASPTDPQPPPPADLLTDSELGVILHLIQSPKSHFLKVSSLAYWSLLSVLAKIPVPDVFAPGTVPEKLFDITTFALEKYGSFVGARDYEPLLHMKLIDGALHCRAFTDRQLSTLLRFTNRPPAMYINQPSNLGTPMHTPNTQLPLAPPPPKMTIQPWRSNERFGVDRGSSVTLDVCDRVAHDFGLDPMLVHALAERLVFHSSTGVPPPRHH</sequence>
<evidence type="ECO:0000256" key="2">
    <source>
        <dbReference type="ARBA" id="ARBA00022771"/>
    </source>
</evidence>
<dbReference type="InterPro" id="IPR017907">
    <property type="entry name" value="Znf_RING_CS"/>
</dbReference>
<accession>A0A8H3CHJ9</accession>
<dbReference type="EMBL" id="CAJMXA010002498">
    <property type="protein sequence ID" value="CAE6481922.1"/>
    <property type="molecule type" value="Genomic_DNA"/>
</dbReference>
<dbReference type="GO" id="GO:0003676">
    <property type="term" value="F:nucleic acid binding"/>
    <property type="evidence" value="ECO:0007669"/>
    <property type="project" value="InterPro"/>
</dbReference>
<gene>
    <name evidence="5" type="ORF">RDB_LOCUS90290</name>
</gene>
<dbReference type="SUPFAM" id="SSF54928">
    <property type="entry name" value="RNA-binding domain, RBD"/>
    <property type="match status" value="1"/>
</dbReference>
<evidence type="ECO:0000256" key="3">
    <source>
        <dbReference type="ARBA" id="ARBA00022833"/>
    </source>
</evidence>
<reference evidence="5" key="1">
    <citation type="submission" date="2021-01" db="EMBL/GenBank/DDBJ databases">
        <authorList>
            <person name="Kaushik A."/>
        </authorList>
    </citation>
    <scope>NUCLEOTIDE SEQUENCE</scope>
    <source>
        <strain evidence="5">AG6-10EEA</strain>
    </source>
</reference>
<dbReference type="AlphaFoldDB" id="A0A8H3CHJ9"/>
<feature type="region of interest" description="Disordered" evidence="4">
    <location>
        <begin position="1"/>
        <end position="47"/>
    </location>
</feature>
<comment type="caution">
    <text evidence="5">The sequence shown here is derived from an EMBL/GenBank/DDBJ whole genome shotgun (WGS) entry which is preliminary data.</text>
</comment>
<feature type="compositionally biased region" description="Pro residues" evidence="4">
    <location>
        <begin position="1"/>
        <end position="16"/>
    </location>
</feature>
<dbReference type="InterPro" id="IPR012677">
    <property type="entry name" value="Nucleotide-bd_a/b_plait_sf"/>
</dbReference>
<dbReference type="PROSITE" id="PS00518">
    <property type="entry name" value="ZF_RING_1"/>
    <property type="match status" value="1"/>
</dbReference>
<protein>
    <recommendedName>
        <fullName evidence="7">RING-type domain-containing protein</fullName>
    </recommendedName>
</protein>
<dbReference type="Gene3D" id="3.30.70.330">
    <property type="match status" value="1"/>
</dbReference>
<name>A0A8H3CHJ9_9AGAM</name>
<dbReference type="Proteomes" id="UP000663853">
    <property type="component" value="Unassembled WGS sequence"/>
</dbReference>
<feature type="region of interest" description="Disordered" evidence="4">
    <location>
        <begin position="70"/>
        <end position="125"/>
    </location>
</feature>
<dbReference type="InterPro" id="IPR035979">
    <property type="entry name" value="RBD_domain_sf"/>
</dbReference>
<evidence type="ECO:0000313" key="6">
    <source>
        <dbReference type="Proteomes" id="UP000663853"/>
    </source>
</evidence>
<evidence type="ECO:0000313" key="5">
    <source>
        <dbReference type="EMBL" id="CAE6481922.1"/>
    </source>
</evidence>
<dbReference type="GO" id="GO:0008270">
    <property type="term" value="F:zinc ion binding"/>
    <property type="evidence" value="ECO:0007669"/>
    <property type="project" value="UniProtKB-KW"/>
</dbReference>
<keyword evidence="1" id="KW-0479">Metal-binding</keyword>
<feature type="compositionally biased region" description="Polar residues" evidence="4">
    <location>
        <begin position="70"/>
        <end position="79"/>
    </location>
</feature>
<evidence type="ECO:0000256" key="4">
    <source>
        <dbReference type="SAM" id="MobiDB-lite"/>
    </source>
</evidence>
<evidence type="ECO:0000256" key="1">
    <source>
        <dbReference type="ARBA" id="ARBA00022723"/>
    </source>
</evidence>